<evidence type="ECO:0000256" key="1">
    <source>
        <dbReference type="SAM" id="MobiDB-lite"/>
    </source>
</evidence>
<feature type="region of interest" description="Disordered" evidence="1">
    <location>
        <begin position="1"/>
        <end position="22"/>
    </location>
</feature>
<keyword evidence="3" id="KW-1185">Reference proteome</keyword>
<organism evidence="2 3">
    <name type="scientific">Roseobacter fucihabitans</name>
    <dbReference type="NCBI Taxonomy" id="1537242"/>
    <lineage>
        <taxon>Bacteria</taxon>
        <taxon>Pseudomonadati</taxon>
        <taxon>Pseudomonadota</taxon>
        <taxon>Alphaproteobacteria</taxon>
        <taxon>Rhodobacterales</taxon>
        <taxon>Roseobacteraceae</taxon>
        <taxon>Roseobacter</taxon>
    </lineage>
</organism>
<dbReference type="Proteomes" id="UP001318682">
    <property type="component" value="Chromosome"/>
</dbReference>
<evidence type="ECO:0000313" key="2">
    <source>
        <dbReference type="EMBL" id="WVX51152.1"/>
    </source>
</evidence>
<feature type="compositionally biased region" description="Polar residues" evidence="1">
    <location>
        <begin position="10"/>
        <end position="19"/>
    </location>
</feature>
<protein>
    <submittedName>
        <fullName evidence="2">Uncharacterized protein</fullName>
    </submittedName>
</protein>
<reference evidence="2 3" key="1">
    <citation type="submission" date="2015-07" db="EMBL/GenBank/DDBJ databases">
        <authorList>
            <person name="Voget S."/>
            <person name="Dogs M."/>
            <person name="Brinkhoff T.H."/>
            <person name="Daniel R."/>
        </authorList>
    </citation>
    <scope>NUCLEOTIDE SEQUENCE [LARGE SCALE GENOMIC DNA]</scope>
    <source>
        <strain evidence="2 3">B14</strain>
    </source>
</reference>
<dbReference type="EMBL" id="CP143423">
    <property type="protein sequence ID" value="WVX51152.1"/>
    <property type="molecule type" value="Genomic_DNA"/>
</dbReference>
<evidence type="ECO:0000313" key="3">
    <source>
        <dbReference type="Proteomes" id="UP001318682"/>
    </source>
</evidence>
<accession>A0ABZ2BZ52</accession>
<name>A0ABZ2BZ52_9RHOB</name>
<reference evidence="3" key="2">
    <citation type="submission" date="2024-01" db="EMBL/GenBank/DDBJ databases">
        <title>Roseobacter fucihabitans sp. nov., isolated from the brown alga Fucus spiralis.</title>
        <authorList>
            <person name="Hahnke S."/>
            <person name="Berger M."/>
            <person name="Schlingloff A."/>
            <person name="Athale I."/>
            <person name="Neumann-Schaal M."/>
            <person name="Adenaya A."/>
            <person name="Poehlein A."/>
            <person name="Daniel R."/>
            <person name="Pertersen J."/>
            <person name="Brinkhoff T."/>
        </authorList>
    </citation>
    <scope>NUCLEOTIDE SEQUENCE [LARGE SCALE GENOMIC DNA]</scope>
    <source>
        <strain evidence="3">B14</strain>
    </source>
</reference>
<gene>
    <name evidence="2" type="ORF">ROLI_042530</name>
</gene>
<proteinExistence type="predicted"/>
<dbReference type="RefSeq" id="WP_187432216.1">
    <property type="nucleotide sequence ID" value="NZ_CP143423.1"/>
</dbReference>
<sequence length="121" mass="13494">MSVLPKMPKSTRSNTSGRGSNERSRADILILLGPEQGVNLELPELEKFLSCSIQVSGFIDPTQAERLREEDGFPIFSCIRDALRAFPESLLIYDNAFLKMADSPDDNLIMTAGEGEETWQE</sequence>